<dbReference type="Proteomes" id="UP000321827">
    <property type="component" value="Unassembled WGS sequence"/>
</dbReference>
<proteinExistence type="predicted"/>
<sequence>MLWLTIGVLLVVLVLYFIAESARKTTLTMLKGANAVRELPFPVGDGFVAAYRQADAWAVEHGYHRREIVHFSLVSEEDLVRTHGHADPDGSPWWVKSAFWWHPEKRCVYSITEAEGKVFHDFDTAFGREPGRPEYELTTSNHPDGAVVPRPPRFPAQVFPGKGAGELEALHEKASHWIREQTGLEPLEPGDTLAHVRRHLRVHAEHTLAHPLWHLRFYLWHLSKGRRLNRPVRELYQGRIPGESHKA</sequence>
<evidence type="ECO:0000313" key="2">
    <source>
        <dbReference type="Proteomes" id="UP000321827"/>
    </source>
</evidence>
<organism evidence="1 2">
    <name type="scientific">Oceanithermus desulfurans NBRC 100063</name>
    <dbReference type="NCBI Taxonomy" id="1227550"/>
    <lineage>
        <taxon>Bacteria</taxon>
        <taxon>Thermotogati</taxon>
        <taxon>Deinococcota</taxon>
        <taxon>Deinococci</taxon>
        <taxon>Thermales</taxon>
        <taxon>Thermaceae</taxon>
        <taxon>Oceanithermus</taxon>
    </lineage>
</organism>
<dbReference type="OrthoDB" id="9933816at2"/>
<gene>
    <name evidence="1" type="ORF">ODE01S_20660</name>
</gene>
<dbReference type="AlphaFoldDB" id="A0A511RNX4"/>
<comment type="caution">
    <text evidence="1">The sequence shown here is derived from an EMBL/GenBank/DDBJ whole genome shotgun (WGS) entry which is preliminary data.</text>
</comment>
<name>A0A511RNX4_9DEIN</name>
<dbReference type="RefSeq" id="WP_147148541.1">
    <property type="nucleotide sequence ID" value="NZ_BJXN01000017.1"/>
</dbReference>
<accession>A0A511RNX4</accession>
<dbReference type="EMBL" id="BJXN01000017">
    <property type="protein sequence ID" value="GEM90632.1"/>
    <property type="molecule type" value="Genomic_DNA"/>
</dbReference>
<reference evidence="1 2" key="1">
    <citation type="submission" date="2019-07" db="EMBL/GenBank/DDBJ databases">
        <title>Whole genome shotgun sequence of Oceanithermus desulfurans NBRC 100063.</title>
        <authorList>
            <person name="Hosoyama A."/>
            <person name="Uohara A."/>
            <person name="Ohji S."/>
            <person name="Ichikawa N."/>
        </authorList>
    </citation>
    <scope>NUCLEOTIDE SEQUENCE [LARGE SCALE GENOMIC DNA]</scope>
    <source>
        <strain evidence="1 2">NBRC 100063</strain>
    </source>
</reference>
<protein>
    <submittedName>
        <fullName evidence="1">Uncharacterized protein</fullName>
    </submittedName>
</protein>
<evidence type="ECO:0000313" key="1">
    <source>
        <dbReference type="EMBL" id="GEM90632.1"/>
    </source>
</evidence>